<accession>A0ABQ9EP99</accession>
<dbReference type="SUPFAM" id="SSF46966">
    <property type="entry name" value="Spectrin repeat"/>
    <property type="match status" value="2"/>
</dbReference>
<comment type="caution">
    <text evidence="1">The sequence shown here is derived from an EMBL/GenBank/DDBJ whole genome shotgun (WGS) entry which is preliminary data.</text>
</comment>
<protein>
    <submittedName>
        <fullName evidence="1">Uncharacterized protein</fullName>
    </submittedName>
</protein>
<dbReference type="PANTHER" id="PTHR23169">
    <property type="entry name" value="ENVOPLAKIN"/>
    <property type="match status" value="1"/>
</dbReference>
<dbReference type="PANTHER" id="PTHR23169:SF23">
    <property type="entry name" value="SHORT STOP, ISOFORM H"/>
    <property type="match status" value="1"/>
</dbReference>
<keyword evidence="2" id="KW-1185">Reference proteome</keyword>
<organism evidence="1 2">
    <name type="scientific">Tegillarca granosa</name>
    <name type="common">Malaysian cockle</name>
    <name type="synonym">Anadara granosa</name>
    <dbReference type="NCBI Taxonomy" id="220873"/>
    <lineage>
        <taxon>Eukaryota</taxon>
        <taxon>Metazoa</taxon>
        <taxon>Spiralia</taxon>
        <taxon>Lophotrochozoa</taxon>
        <taxon>Mollusca</taxon>
        <taxon>Bivalvia</taxon>
        <taxon>Autobranchia</taxon>
        <taxon>Pteriomorphia</taxon>
        <taxon>Arcoida</taxon>
        <taxon>Arcoidea</taxon>
        <taxon>Arcidae</taxon>
        <taxon>Tegillarca</taxon>
    </lineage>
</organism>
<gene>
    <name evidence="1" type="ORF">KUTeg_015940</name>
</gene>
<proteinExistence type="predicted"/>
<dbReference type="Gene3D" id="1.20.58.60">
    <property type="match status" value="2"/>
</dbReference>
<name>A0ABQ9EP99_TEGGR</name>
<dbReference type="EMBL" id="JARBDR010000813">
    <property type="protein sequence ID" value="KAJ8305395.1"/>
    <property type="molecule type" value="Genomic_DNA"/>
</dbReference>
<reference evidence="1 2" key="1">
    <citation type="submission" date="2022-12" db="EMBL/GenBank/DDBJ databases">
        <title>Chromosome-level genome of Tegillarca granosa.</title>
        <authorList>
            <person name="Kim J."/>
        </authorList>
    </citation>
    <scope>NUCLEOTIDE SEQUENCE [LARGE SCALE GENOMIC DNA]</scope>
    <source>
        <strain evidence="1">Teg-2019</strain>
        <tissue evidence="1">Adductor muscle</tissue>
    </source>
</reference>
<dbReference type="InterPro" id="IPR043197">
    <property type="entry name" value="Plakin"/>
</dbReference>
<evidence type="ECO:0000313" key="2">
    <source>
        <dbReference type="Proteomes" id="UP001217089"/>
    </source>
</evidence>
<sequence length="391" mass="45139">MCRNYEITLLKDQDCLLTDMSRKNKWKIKITTGTFTKFMEDEAQNTKPSYDSSNDKKKLIAEVGESNPDMRRLRSELAECNQIFLSLSTAAKEEESRHTRSPEQQLSSEIDKLTHHLNKYDQELVARVQEPMPRDKAWEGNTSEHMGELEKMKQTHASLRTTSPILESKYNMVLHKWDNMWTQSQAFRERMKAVNATLSGLEAVRQLVADYEIALVSHDDMTSNQDTLRNVREEVQDLQTSIQQQQPKIDNLKRDVANLRTATEQSRTGTSRHYDVEGVEKELNELDSRSRSLGTSSELLSLYANGLQGEQQWVLHTQNKIDNQPPLSSDVMEVKQLLEPTMAIYNGLGERQHQIEAVNRHGGQYIREAKCSFDWHVLCIYLLLIINFFAC</sequence>
<evidence type="ECO:0000313" key="1">
    <source>
        <dbReference type="EMBL" id="KAJ8305395.1"/>
    </source>
</evidence>
<dbReference type="Proteomes" id="UP001217089">
    <property type="component" value="Unassembled WGS sequence"/>
</dbReference>